<dbReference type="GO" id="GO:0007062">
    <property type="term" value="P:sister chromatid cohesion"/>
    <property type="evidence" value="ECO:0007669"/>
    <property type="project" value="TreeGrafter"/>
</dbReference>
<dbReference type="GO" id="GO:0005634">
    <property type="term" value="C:nucleus"/>
    <property type="evidence" value="ECO:0007669"/>
    <property type="project" value="TreeGrafter"/>
</dbReference>
<evidence type="ECO:0000256" key="2">
    <source>
        <dbReference type="ARBA" id="ARBA00022776"/>
    </source>
</evidence>
<name>A0A812Q645_9DINO</name>
<dbReference type="Gene3D" id="3.40.50.300">
    <property type="entry name" value="P-loop containing nucleotide triphosphate hydrolases"/>
    <property type="match status" value="1"/>
</dbReference>
<evidence type="ECO:0000313" key="7">
    <source>
        <dbReference type="Proteomes" id="UP000601435"/>
    </source>
</evidence>
<dbReference type="PANTHER" id="PTHR18937:SF12">
    <property type="entry name" value="STRUCTURAL MAINTENANCE OF CHROMOSOMES PROTEIN"/>
    <property type="match status" value="1"/>
</dbReference>
<organism evidence="6 7">
    <name type="scientific">Symbiodinium necroappetens</name>
    <dbReference type="NCBI Taxonomy" id="1628268"/>
    <lineage>
        <taxon>Eukaryota</taxon>
        <taxon>Sar</taxon>
        <taxon>Alveolata</taxon>
        <taxon>Dinophyceae</taxon>
        <taxon>Suessiales</taxon>
        <taxon>Symbiodiniaceae</taxon>
        <taxon>Symbiodinium</taxon>
    </lineage>
</organism>
<evidence type="ECO:0000256" key="1">
    <source>
        <dbReference type="ARBA" id="ARBA00022618"/>
    </source>
</evidence>
<evidence type="ECO:0000313" key="6">
    <source>
        <dbReference type="EMBL" id="CAE7369255.1"/>
    </source>
</evidence>
<keyword evidence="7" id="KW-1185">Reference proteome</keyword>
<sequence>VYRFDAPQEGCPETKLFRRVIQPSTEARYQIDGQAVSQEAYLASLEEINILSKARNFLVFQGDIEAAAHRQGKDLTAFFEQVSGSVALSGEYEKLASEKAAREDTARDLYTRKRDAQHEKKRMAQQKEEAEKYQEMQSEYRAMQTEFILFQLLSSESVAEELSKGIAEARREAEAIEADREAAQQKLVDADQDRLEASQATEDAERLLASARSELEQLSPEQSQ</sequence>
<evidence type="ECO:0000256" key="4">
    <source>
        <dbReference type="ARBA" id="ARBA00023306"/>
    </source>
</evidence>
<comment type="caution">
    <text evidence="6">The sequence shown here is derived from an EMBL/GenBank/DDBJ whole genome shotgun (WGS) entry which is preliminary data.</text>
</comment>
<feature type="region of interest" description="Disordered" evidence="5">
    <location>
        <begin position="169"/>
        <end position="224"/>
    </location>
</feature>
<evidence type="ECO:0000256" key="3">
    <source>
        <dbReference type="ARBA" id="ARBA00023242"/>
    </source>
</evidence>
<evidence type="ECO:0000256" key="5">
    <source>
        <dbReference type="SAM" id="MobiDB-lite"/>
    </source>
</evidence>
<dbReference type="GO" id="GO:0051301">
    <property type="term" value="P:cell division"/>
    <property type="evidence" value="ECO:0007669"/>
    <property type="project" value="UniProtKB-KW"/>
</dbReference>
<dbReference type="SUPFAM" id="SSF52540">
    <property type="entry name" value="P-loop containing nucleoside triphosphate hydrolases"/>
    <property type="match status" value="1"/>
</dbReference>
<dbReference type="InterPro" id="IPR027417">
    <property type="entry name" value="P-loop_NTPase"/>
</dbReference>
<feature type="compositionally biased region" description="Basic and acidic residues" evidence="5">
    <location>
        <begin position="169"/>
        <end position="196"/>
    </location>
</feature>
<proteinExistence type="predicted"/>
<dbReference type="GO" id="GO:0008278">
    <property type="term" value="C:cohesin complex"/>
    <property type="evidence" value="ECO:0007669"/>
    <property type="project" value="TreeGrafter"/>
</dbReference>
<dbReference type="GO" id="GO:0003677">
    <property type="term" value="F:DNA binding"/>
    <property type="evidence" value="ECO:0007669"/>
    <property type="project" value="TreeGrafter"/>
</dbReference>
<keyword evidence="1" id="KW-0132">Cell division</keyword>
<dbReference type="PANTHER" id="PTHR18937">
    <property type="entry name" value="STRUCTURAL MAINTENANCE OF CHROMOSOMES SMC FAMILY MEMBER"/>
    <property type="match status" value="1"/>
</dbReference>
<dbReference type="Proteomes" id="UP000601435">
    <property type="component" value="Unassembled WGS sequence"/>
</dbReference>
<keyword evidence="2" id="KW-0498">Mitosis</keyword>
<gene>
    <name evidence="6" type="primary">SMC1</name>
    <name evidence="6" type="ORF">SNEC2469_LOCUS9901</name>
</gene>
<dbReference type="EMBL" id="CAJNJA010015821">
    <property type="protein sequence ID" value="CAE7369255.1"/>
    <property type="molecule type" value="Genomic_DNA"/>
</dbReference>
<keyword evidence="4" id="KW-0131">Cell cycle</keyword>
<feature type="non-terminal residue" evidence="6">
    <location>
        <position position="224"/>
    </location>
</feature>
<protein>
    <submittedName>
        <fullName evidence="6">SMC1 protein</fullName>
    </submittedName>
</protein>
<dbReference type="AlphaFoldDB" id="A0A812Q645"/>
<reference evidence="6" key="1">
    <citation type="submission" date="2021-02" db="EMBL/GenBank/DDBJ databases">
        <authorList>
            <person name="Dougan E. K."/>
            <person name="Rhodes N."/>
            <person name="Thang M."/>
            <person name="Chan C."/>
        </authorList>
    </citation>
    <scope>NUCLEOTIDE SEQUENCE</scope>
</reference>
<keyword evidence="3" id="KW-0539">Nucleus</keyword>
<feature type="non-terminal residue" evidence="6">
    <location>
        <position position="1"/>
    </location>
</feature>
<accession>A0A812Q645</accession>
<dbReference type="OrthoDB" id="5575062at2759"/>